<protein>
    <submittedName>
        <fullName evidence="1">Uncharacterized protein</fullName>
    </submittedName>
</protein>
<accession>A0A5N6M795</accession>
<dbReference type="EMBL" id="SZYD01000016">
    <property type="protein sequence ID" value="KAD3336505.1"/>
    <property type="molecule type" value="Genomic_DNA"/>
</dbReference>
<dbReference type="Proteomes" id="UP000326396">
    <property type="component" value="Linkage Group LG6"/>
</dbReference>
<sequence>MKLPESIQVKPRKTHQIFAPISSESQRFLRNICERCTKLRAQVMITQKSLATADEGGEDRKTRVRRGVTPADYSQFLRSLRSLVDGCFQIRRGFWLFRSAGQCVPNRNSLATANTLVRRFGRYGLTENYSNQNAPVRQFGKDWFGVIDWYDDASFPRFYCGDSSVPATSISSFCSI</sequence>
<reference evidence="1 2" key="1">
    <citation type="submission" date="2019-05" db="EMBL/GenBank/DDBJ databases">
        <title>Mikania micrantha, genome provides insights into the molecular mechanism of rapid growth.</title>
        <authorList>
            <person name="Liu B."/>
        </authorList>
    </citation>
    <scope>NUCLEOTIDE SEQUENCE [LARGE SCALE GENOMIC DNA]</scope>
    <source>
        <strain evidence="1">NLD-2019</strain>
        <tissue evidence="1">Leaf</tissue>
    </source>
</reference>
<gene>
    <name evidence="1" type="ORF">E3N88_32024</name>
</gene>
<comment type="caution">
    <text evidence="1">The sequence shown here is derived from an EMBL/GenBank/DDBJ whole genome shotgun (WGS) entry which is preliminary data.</text>
</comment>
<name>A0A5N6M795_9ASTR</name>
<evidence type="ECO:0000313" key="2">
    <source>
        <dbReference type="Proteomes" id="UP000326396"/>
    </source>
</evidence>
<dbReference type="AlphaFoldDB" id="A0A5N6M795"/>
<proteinExistence type="predicted"/>
<organism evidence="1 2">
    <name type="scientific">Mikania micrantha</name>
    <name type="common">bitter vine</name>
    <dbReference type="NCBI Taxonomy" id="192012"/>
    <lineage>
        <taxon>Eukaryota</taxon>
        <taxon>Viridiplantae</taxon>
        <taxon>Streptophyta</taxon>
        <taxon>Embryophyta</taxon>
        <taxon>Tracheophyta</taxon>
        <taxon>Spermatophyta</taxon>
        <taxon>Magnoliopsida</taxon>
        <taxon>eudicotyledons</taxon>
        <taxon>Gunneridae</taxon>
        <taxon>Pentapetalae</taxon>
        <taxon>asterids</taxon>
        <taxon>campanulids</taxon>
        <taxon>Asterales</taxon>
        <taxon>Asteraceae</taxon>
        <taxon>Asteroideae</taxon>
        <taxon>Heliantheae alliance</taxon>
        <taxon>Eupatorieae</taxon>
        <taxon>Mikania</taxon>
    </lineage>
</organism>
<keyword evidence="2" id="KW-1185">Reference proteome</keyword>
<evidence type="ECO:0000313" key="1">
    <source>
        <dbReference type="EMBL" id="KAD3336505.1"/>
    </source>
</evidence>